<dbReference type="PANTHER" id="PTHR30521:SF4">
    <property type="entry name" value="DEFERROCHELATASE"/>
    <property type="match status" value="1"/>
</dbReference>
<dbReference type="PROSITE" id="PS51404">
    <property type="entry name" value="DYP_PEROXIDASE"/>
    <property type="match status" value="1"/>
</dbReference>
<dbReference type="AlphaFoldDB" id="A0AAI9XD35"/>
<comment type="caution">
    <text evidence="11">The sequence shown here is derived from an EMBL/GenBank/DDBJ whole genome shotgun (WGS) entry which is preliminary data.</text>
</comment>
<dbReference type="Pfam" id="PF20628">
    <property type="entry name" value="Dyp_perox_C"/>
    <property type="match status" value="1"/>
</dbReference>
<proteinExistence type="inferred from homology"/>
<dbReference type="GO" id="GO:0004601">
    <property type="term" value="F:peroxidase activity"/>
    <property type="evidence" value="ECO:0007669"/>
    <property type="project" value="UniProtKB-KW"/>
</dbReference>
<dbReference type="PANTHER" id="PTHR30521">
    <property type="entry name" value="DEFERROCHELATASE/PEROXIDASE"/>
    <property type="match status" value="1"/>
</dbReference>
<dbReference type="EMBL" id="LACB01000010">
    <property type="protein sequence ID" value="KAJ9492522.1"/>
    <property type="molecule type" value="Genomic_DNA"/>
</dbReference>
<dbReference type="GO" id="GO:0046872">
    <property type="term" value="F:metal ion binding"/>
    <property type="evidence" value="ECO:0007669"/>
    <property type="project" value="UniProtKB-KW"/>
</dbReference>
<evidence type="ECO:0000259" key="10">
    <source>
        <dbReference type="Pfam" id="PF21105"/>
    </source>
</evidence>
<keyword evidence="5" id="KW-0732">Signal</keyword>
<keyword evidence="12" id="KW-1185">Reference proteome</keyword>
<reference evidence="11" key="2">
    <citation type="journal article" date="2016" name="Fungal Biol.">
        <title>Ochratoxin A production by Penicillium thymicola.</title>
        <authorList>
            <person name="Nguyen H.D.T."/>
            <person name="McMullin D.R."/>
            <person name="Ponomareva E."/>
            <person name="Riley R."/>
            <person name="Pomraning K.R."/>
            <person name="Baker S.E."/>
            <person name="Seifert K.A."/>
        </authorList>
    </citation>
    <scope>NUCLEOTIDE SEQUENCE</scope>
    <source>
        <strain evidence="11">DAOM 180753</strain>
    </source>
</reference>
<dbReference type="InterPro" id="IPR048328">
    <property type="entry name" value="Dyp_perox_C"/>
</dbReference>
<evidence type="ECO:0000256" key="4">
    <source>
        <dbReference type="ARBA" id="ARBA00022723"/>
    </source>
</evidence>
<evidence type="ECO:0000256" key="5">
    <source>
        <dbReference type="ARBA" id="ARBA00022729"/>
    </source>
</evidence>
<evidence type="ECO:0000259" key="9">
    <source>
        <dbReference type="Pfam" id="PF20628"/>
    </source>
</evidence>
<protein>
    <recommendedName>
        <fullName evidence="13">Dyp-type peroxidase</fullName>
    </recommendedName>
</protein>
<evidence type="ECO:0000256" key="2">
    <source>
        <dbReference type="ARBA" id="ARBA00022559"/>
    </source>
</evidence>
<evidence type="ECO:0000256" key="3">
    <source>
        <dbReference type="ARBA" id="ARBA00022617"/>
    </source>
</evidence>
<name>A0AAI9XD35_PENTH</name>
<dbReference type="InterPro" id="IPR049509">
    <property type="entry name" value="DyP_N"/>
</dbReference>
<organism evidence="11 12">
    <name type="scientific">Penicillium thymicola</name>
    <dbReference type="NCBI Taxonomy" id="293382"/>
    <lineage>
        <taxon>Eukaryota</taxon>
        <taxon>Fungi</taxon>
        <taxon>Dikarya</taxon>
        <taxon>Ascomycota</taxon>
        <taxon>Pezizomycotina</taxon>
        <taxon>Eurotiomycetes</taxon>
        <taxon>Eurotiomycetidae</taxon>
        <taxon>Eurotiales</taxon>
        <taxon>Aspergillaceae</taxon>
        <taxon>Penicillium</taxon>
    </lineage>
</organism>
<keyword evidence="3" id="KW-0349">Heme</keyword>
<dbReference type="Pfam" id="PF21105">
    <property type="entry name" value="DyP_N"/>
    <property type="match status" value="2"/>
</dbReference>
<keyword evidence="6" id="KW-0560">Oxidoreductase</keyword>
<keyword evidence="7" id="KW-0408">Iron</keyword>
<accession>A0AAI9XD35</accession>
<evidence type="ECO:0000256" key="1">
    <source>
        <dbReference type="ARBA" id="ARBA00001970"/>
    </source>
</evidence>
<reference evidence="11" key="1">
    <citation type="submission" date="2015-06" db="EMBL/GenBank/DDBJ databases">
        <authorList>
            <person name="Nguyen H."/>
        </authorList>
    </citation>
    <scope>NUCLEOTIDE SEQUENCE</scope>
    <source>
        <strain evidence="11">DAOM 180753</strain>
    </source>
</reference>
<comment type="similarity">
    <text evidence="8">Belongs to the DyP-type peroxidase family.</text>
</comment>
<evidence type="ECO:0000313" key="11">
    <source>
        <dbReference type="EMBL" id="KAJ9492522.1"/>
    </source>
</evidence>
<evidence type="ECO:0008006" key="13">
    <source>
        <dbReference type="Google" id="ProtNLM"/>
    </source>
</evidence>
<feature type="domain" description="DyP dimeric alpha+beta barrel" evidence="10">
    <location>
        <begin position="103"/>
        <end position="209"/>
    </location>
</feature>
<dbReference type="SUPFAM" id="SSF54909">
    <property type="entry name" value="Dimeric alpha+beta barrel"/>
    <property type="match status" value="1"/>
</dbReference>
<gene>
    <name evidence="11" type="ORF">VN97_g681</name>
</gene>
<feature type="domain" description="Dyp-type peroxidase C-terminal" evidence="9">
    <location>
        <begin position="269"/>
        <end position="424"/>
    </location>
</feature>
<comment type="cofactor">
    <cofactor evidence="1">
        <name>heme b</name>
        <dbReference type="ChEBI" id="CHEBI:60344"/>
    </cofactor>
</comment>
<dbReference type="InterPro" id="IPR006314">
    <property type="entry name" value="Dyp_peroxidase"/>
</dbReference>
<dbReference type="Proteomes" id="UP001227192">
    <property type="component" value="Unassembled WGS sequence"/>
</dbReference>
<dbReference type="GO" id="GO:0005829">
    <property type="term" value="C:cytosol"/>
    <property type="evidence" value="ECO:0007669"/>
    <property type="project" value="TreeGrafter"/>
</dbReference>
<keyword evidence="4" id="KW-0479">Metal-binding</keyword>
<evidence type="ECO:0000313" key="12">
    <source>
        <dbReference type="Proteomes" id="UP001227192"/>
    </source>
</evidence>
<evidence type="ECO:0000256" key="7">
    <source>
        <dbReference type="ARBA" id="ARBA00023004"/>
    </source>
</evidence>
<keyword evidence="2" id="KW-0575">Peroxidase</keyword>
<evidence type="ECO:0000256" key="8">
    <source>
        <dbReference type="ARBA" id="ARBA00025737"/>
    </source>
</evidence>
<dbReference type="GO" id="GO:0020037">
    <property type="term" value="F:heme binding"/>
    <property type="evidence" value="ECO:0007669"/>
    <property type="project" value="InterPro"/>
</dbReference>
<evidence type="ECO:0000256" key="6">
    <source>
        <dbReference type="ARBA" id="ARBA00023002"/>
    </source>
</evidence>
<feature type="domain" description="DyP dimeric alpha+beta barrel" evidence="10">
    <location>
        <begin position="11"/>
        <end position="73"/>
    </location>
</feature>
<sequence length="504" mass="56272">MGSASEFDLKNIQGDIWPGFTKRYEQFFFFNIQDAGDFRPGLRGLADHVITSSHDALVNRAAIHKVKQPASSEPGIVGNLINLTGSVIHAIHDALPAHHDIPRTKGPTDDVGLAQVNISFTVRGMTKLGKGRFKDDPFLKGMFADMVGQGRDEAKDWLPEFKDGSVDGVLLVCGTEHEVKKKVKDLSQKYLGPSQGVRHLLTLDGKERPGDQKGHEHFGFLDGISQPLIKGLDDETIKLPGSRKVPTRPGIILLGHDGEMENVPQLMHPEWAKDGSLFVVRKMRQFVPEFNSFLESQAPRLNFTPEQLAARLVGRWKSGAPVELCPDEDNKKYATWNDFDFPLDNQLNCPFASHMRKTKGRGMMNDRDIFDIMRRGIPHGPEVGLDEKENSKTVLDRGLIFTCYQSSLCNGFQFIKNRWINPDTFPADRTDFTDGMNPGQDVIVGQSVKGAIEEDDKLLYTCVYDSNKVHNKVTFEPFVQSNGCDYFFTPSLKLLGDLSVAQAV</sequence>
<dbReference type="InterPro" id="IPR011008">
    <property type="entry name" value="Dimeric_a/b-barrel"/>
</dbReference>
<dbReference type="NCBIfam" id="TIGR01413">
    <property type="entry name" value="Dyp_perox_fam"/>
    <property type="match status" value="1"/>
</dbReference>